<sequence length="466" mass="52673">MITQPRIEIIEINDKPENPILEEPVVPSDTEIIDFLMQLWKLDSSAEDYGVARLHQSLKTDHPLWVVSEKRLRKILKVNGLLQDINPEYAYTYIDQISSGSTPGLSEALPENVEEREMAEGKSSGLFATAGISEGTLIWQESPLVFILTLDILKLVKLGDRCAHCGGALPNRKDGANVKLGLDCNKCEAVWCSIKCKEADGAIHATLSHSTSKRLVNSTKWLELQDFCHEKDWNGLFAIAVIRSRILLDKTGILGPQWLSQAKVRQDVRVKSQVRSSFETSDGDESSWDSQVWAEGLEKLNACFVHEEDRLEYAEFLEYLGRFHLNEYENSIYLLLSRVNHDCAPNVRIESEKGAIRAYAIRDIVKDEELTVSYVNPSHGVIHRRRELREGYGFICNCAKCEAELKLQERRRSNSRSNSRSSVSGQRVKIKDLLEGGQEFELGVPEDVGKGRRKSVRFDEKVIAVS</sequence>
<evidence type="ECO:0000313" key="8">
    <source>
        <dbReference type="EMBL" id="CDK26674.1"/>
    </source>
</evidence>
<dbReference type="Gene3D" id="2.170.270.10">
    <property type="entry name" value="SET domain"/>
    <property type="match status" value="1"/>
</dbReference>
<dbReference type="STRING" id="1382522.W6MJG3"/>
<dbReference type="GO" id="GO:0042799">
    <property type="term" value="F:histone H4K20 methyltransferase activity"/>
    <property type="evidence" value="ECO:0007669"/>
    <property type="project" value="TreeGrafter"/>
</dbReference>
<dbReference type="PROSITE" id="PS50280">
    <property type="entry name" value="SET"/>
    <property type="match status" value="1"/>
</dbReference>
<dbReference type="RefSeq" id="XP_022458674.1">
    <property type="nucleotide sequence ID" value="XM_022602917.1"/>
</dbReference>
<keyword evidence="3" id="KW-0949">S-adenosyl-L-methionine</keyword>
<dbReference type="Proteomes" id="UP000019384">
    <property type="component" value="Unassembled WGS sequence"/>
</dbReference>
<keyword evidence="2" id="KW-0808">Transferase</keyword>
<reference evidence="8" key="1">
    <citation type="submission" date="2013-12" db="EMBL/GenBank/DDBJ databases">
        <authorList>
            <person name="Genoscope - CEA"/>
        </authorList>
    </citation>
    <scope>NUCLEOTIDE SEQUENCE</scope>
    <source>
        <strain evidence="8">CBS 1993</strain>
    </source>
</reference>
<dbReference type="GO" id="GO:0032259">
    <property type="term" value="P:methylation"/>
    <property type="evidence" value="ECO:0007669"/>
    <property type="project" value="UniProtKB-KW"/>
</dbReference>
<organism evidence="8 9">
    <name type="scientific">Kuraishia capsulata CBS 1993</name>
    <dbReference type="NCBI Taxonomy" id="1382522"/>
    <lineage>
        <taxon>Eukaryota</taxon>
        <taxon>Fungi</taxon>
        <taxon>Dikarya</taxon>
        <taxon>Ascomycota</taxon>
        <taxon>Saccharomycotina</taxon>
        <taxon>Pichiomycetes</taxon>
        <taxon>Pichiales</taxon>
        <taxon>Pichiaceae</taxon>
        <taxon>Kuraishia</taxon>
    </lineage>
</organism>
<dbReference type="Gene3D" id="6.10.140.2220">
    <property type="match status" value="1"/>
</dbReference>
<dbReference type="PANTHER" id="PTHR46402">
    <property type="entry name" value="SET AND MYND DOMAIN-CONTAINING PROTEIN 5"/>
    <property type="match status" value="1"/>
</dbReference>
<evidence type="ECO:0000259" key="7">
    <source>
        <dbReference type="PROSITE" id="PS50280"/>
    </source>
</evidence>
<gene>
    <name evidence="8" type="ORF">KUCA_T00002648001</name>
</gene>
<dbReference type="HOGENOM" id="CLU_031650_0_0_1"/>
<dbReference type="AlphaFoldDB" id="W6MJG3"/>
<feature type="domain" description="SET" evidence="7">
    <location>
        <begin position="111"/>
        <end position="375"/>
    </location>
</feature>
<evidence type="ECO:0000256" key="3">
    <source>
        <dbReference type="ARBA" id="ARBA00022691"/>
    </source>
</evidence>
<evidence type="ECO:0000256" key="4">
    <source>
        <dbReference type="ARBA" id="ARBA00042380"/>
    </source>
</evidence>
<dbReference type="PANTHER" id="PTHR46402:SF2">
    <property type="entry name" value="HISTONE-LYSINE N-TRIMETHYLTRANSFERASE SMYD5"/>
    <property type="match status" value="1"/>
</dbReference>
<evidence type="ECO:0000256" key="5">
    <source>
        <dbReference type="ARBA" id="ARBA00044528"/>
    </source>
</evidence>
<dbReference type="InterPro" id="IPR046341">
    <property type="entry name" value="SET_dom_sf"/>
</dbReference>
<accession>W6MJG3</accession>
<name>W6MJG3_9ASCO</name>
<evidence type="ECO:0000256" key="6">
    <source>
        <dbReference type="ARBA" id="ARBA00048619"/>
    </source>
</evidence>
<dbReference type="Pfam" id="PF00856">
    <property type="entry name" value="SET"/>
    <property type="match status" value="1"/>
</dbReference>
<proteinExistence type="predicted"/>
<dbReference type="InterPro" id="IPR001214">
    <property type="entry name" value="SET_dom"/>
</dbReference>
<dbReference type="GeneID" id="34520062"/>
<dbReference type="EMBL" id="HG793127">
    <property type="protein sequence ID" value="CDK26674.1"/>
    <property type="molecule type" value="Genomic_DNA"/>
</dbReference>
<keyword evidence="9" id="KW-1185">Reference proteome</keyword>
<dbReference type="CDD" id="cd20071">
    <property type="entry name" value="SET_SMYD"/>
    <property type="match status" value="1"/>
</dbReference>
<evidence type="ECO:0000256" key="1">
    <source>
        <dbReference type="ARBA" id="ARBA00022603"/>
    </source>
</evidence>
<dbReference type="GO" id="GO:0045814">
    <property type="term" value="P:negative regulation of gene expression, epigenetic"/>
    <property type="evidence" value="ECO:0007669"/>
    <property type="project" value="TreeGrafter"/>
</dbReference>
<dbReference type="OrthoDB" id="438641at2759"/>
<evidence type="ECO:0000256" key="2">
    <source>
        <dbReference type="ARBA" id="ARBA00022679"/>
    </source>
</evidence>
<dbReference type="SMART" id="SM00317">
    <property type="entry name" value="SET"/>
    <property type="match status" value="1"/>
</dbReference>
<dbReference type="Gene3D" id="1.10.220.160">
    <property type="match status" value="1"/>
</dbReference>
<comment type="catalytic activity">
    <reaction evidence="6">
        <text>L-lysyl-[histone] + S-adenosyl-L-methionine = N(6)-methyl-L-lysyl-[histone] + S-adenosyl-L-homocysteine + H(+)</text>
        <dbReference type="Rhea" id="RHEA:10024"/>
        <dbReference type="Rhea" id="RHEA-COMP:9845"/>
        <dbReference type="Rhea" id="RHEA-COMP:9846"/>
        <dbReference type="ChEBI" id="CHEBI:15378"/>
        <dbReference type="ChEBI" id="CHEBI:29969"/>
        <dbReference type="ChEBI" id="CHEBI:57856"/>
        <dbReference type="ChEBI" id="CHEBI:59789"/>
        <dbReference type="ChEBI" id="CHEBI:61929"/>
    </reaction>
    <physiologicalReaction direction="left-to-right" evidence="6">
        <dbReference type="Rhea" id="RHEA:10025"/>
    </physiologicalReaction>
</comment>
<protein>
    <recommendedName>
        <fullName evidence="5">Histone-lysine N-methyltransferase SET5</fullName>
    </recommendedName>
    <alternativeName>
        <fullName evidence="4">SET domain-containing protein 5</fullName>
    </alternativeName>
</protein>
<dbReference type="SUPFAM" id="SSF82199">
    <property type="entry name" value="SET domain"/>
    <property type="match status" value="1"/>
</dbReference>
<evidence type="ECO:0000313" key="9">
    <source>
        <dbReference type="Proteomes" id="UP000019384"/>
    </source>
</evidence>
<keyword evidence="1" id="KW-0489">Methyltransferase</keyword>
<reference evidence="8" key="2">
    <citation type="submission" date="2014-02" db="EMBL/GenBank/DDBJ databases">
        <title>Complete DNA sequence of /Kuraishia capsulata/ illustrates novel genomic features among budding yeasts (/Saccharomycotina/).</title>
        <authorList>
            <person name="Morales L."/>
            <person name="Noel B."/>
            <person name="Porcel B."/>
            <person name="Marcet-Houben M."/>
            <person name="Hullo M-F."/>
            <person name="Sacerdot C."/>
            <person name="Tekaia F."/>
            <person name="Leh-Louis V."/>
            <person name="Despons L."/>
            <person name="Khanna V."/>
            <person name="Aury J-M."/>
            <person name="Barbe V."/>
            <person name="Couloux A."/>
            <person name="Labadie K."/>
            <person name="Pelletier E."/>
            <person name="Souciet J-L."/>
            <person name="Boekhout T."/>
            <person name="Gabaldon T."/>
            <person name="Wincker P."/>
            <person name="Dujon B."/>
        </authorList>
    </citation>
    <scope>NUCLEOTIDE SEQUENCE</scope>
    <source>
        <strain evidence="8">CBS 1993</strain>
    </source>
</reference>